<sequence>MSFKNYLSMCLLFCCLPVVAETDTRAKQIRVVFRFDDPSATSDAGIETRLIEAFRKHGMCCTYAVIPFRSAKNVHDPASQEELPLPRDKADIFADAARAGVLEIALHGYSHQTNGMQETGHSEFAGLPYEDQLHKIQAGREFLETVLGLPVTIFVPPWNTYDASTLKALESTQFRCLSADRYGVAHLATPLAFLPCTSGIAGVQEAVLSARAAPDAEPVIVVLFHQYDFYEIGDARGVVTFEQFLETLQWLDQQSDVAVVPMSEVSDLNIDRYLANQRIAQIGPRLLPRMLRAQTQYPQVLLSEEAAHKLWDIQRPVLRLVGFYGSLMVVVGITAFIAAGMFLTKCSVLASRLLLFSGPFLLGCSLIYAFQTGQFGGRIRMLVAMVGAAAYCVGICAARMRRYISGLEPMPVK</sequence>
<evidence type="ECO:0000313" key="3">
    <source>
        <dbReference type="EMBL" id="MDI6451825.1"/>
    </source>
</evidence>
<gene>
    <name evidence="3" type="ORF">QJ522_22380</name>
</gene>
<name>A0AAW6U4I7_9BACT</name>
<feature type="signal peptide" evidence="2">
    <location>
        <begin position="1"/>
        <end position="20"/>
    </location>
</feature>
<reference evidence="3" key="1">
    <citation type="submission" date="2023-05" db="EMBL/GenBank/DDBJ databases">
        <title>Anaerotaeda fermentans gen. nov., sp. nov., a novel anaerobic planctomycete of the new family within the order Sedimentisphaerales isolated from Taman Peninsula, Russia.</title>
        <authorList>
            <person name="Khomyakova M.A."/>
            <person name="Merkel A.Y."/>
            <person name="Slobodkin A.I."/>
        </authorList>
    </citation>
    <scope>NUCLEOTIDE SEQUENCE</scope>
    <source>
        <strain evidence="3">M17dextr</strain>
    </source>
</reference>
<evidence type="ECO:0000256" key="2">
    <source>
        <dbReference type="SAM" id="SignalP"/>
    </source>
</evidence>
<dbReference type="GO" id="GO:0005975">
    <property type="term" value="P:carbohydrate metabolic process"/>
    <property type="evidence" value="ECO:0007669"/>
    <property type="project" value="InterPro"/>
</dbReference>
<dbReference type="AlphaFoldDB" id="A0AAW6U4I7"/>
<comment type="caution">
    <text evidence="3">The sequence shown here is derived from an EMBL/GenBank/DDBJ whole genome shotgun (WGS) entry which is preliminary data.</text>
</comment>
<dbReference type="Proteomes" id="UP001431776">
    <property type="component" value="Unassembled WGS sequence"/>
</dbReference>
<dbReference type="Pfam" id="PF10096">
    <property type="entry name" value="DUF2334"/>
    <property type="match status" value="1"/>
</dbReference>
<dbReference type="RefSeq" id="WP_349247233.1">
    <property type="nucleotide sequence ID" value="NZ_JASCXX010000061.1"/>
</dbReference>
<proteinExistence type="predicted"/>
<dbReference type="Gene3D" id="3.20.20.370">
    <property type="entry name" value="Glycoside hydrolase/deacetylase"/>
    <property type="match status" value="1"/>
</dbReference>
<dbReference type="SUPFAM" id="SSF88713">
    <property type="entry name" value="Glycoside hydrolase/deacetylase"/>
    <property type="match status" value="1"/>
</dbReference>
<evidence type="ECO:0000313" key="4">
    <source>
        <dbReference type="Proteomes" id="UP001431776"/>
    </source>
</evidence>
<feature type="transmembrane region" description="Helical" evidence="1">
    <location>
        <begin position="350"/>
        <end position="370"/>
    </location>
</feature>
<keyword evidence="4" id="KW-1185">Reference proteome</keyword>
<dbReference type="InterPro" id="IPR011330">
    <property type="entry name" value="Glyco_hydro/deAcase_b/a-brl"/>
</dbReference>
<organism evidence="3 4">
    <name type="scientific">Anaerobaca lacustris</name>
    <dbReference type="NCBI Taxonomy" id="3044600"/>
    <lineage>
        <taxon>Bacteria</taxon>
        <taxon>Pseudomonadati</taxon>
        <taxon>Planctomycetota</taxon>
        <taxon>Phycisphaerae</taxon>
        <taxon>Sedimentisphaerales</taxon>
        <taxon>Anaerobacaceae</taxon>
        <taxon>Anaerobaca</taxon>
    </lineage>
</organism>
<keyword evidence="2" id="KW-0732">Signal</keyword>
<feature type="chain" id="PRO_5043397991" evidence="2">
    <location>
        <begin position="21"/>
        <end position="413"/>
    </location>
</feature>
<keyword evidence="1" id="KW-1133">Transmembrane helix</keyword>
<dbReference type="InterPro" id="IPR018763">
    <property type="entry name" value="DUF2334"/>
</dbReference>
<keyword evidence="1" id="KW-0472">Membrane</keyword>
<evidence type="ECO:0000256" key="1">
    <source>
        <dbReference type="SAM" id="Phobius"/>
    </source>
</evidence>
<accession>A0AAW6U4I7</accession>
<protein>
    <submittedName>
        <fullName evidence="3">DUF2334 domain-containing protein</fullName>
    </submittedName>
</protein>
<keyword evidence="1" id="KW-0812">Transmembrane</keyword>
<dbReference type="EMBL" id="JASCXX010000061">
    <property type="protein sequence ID" value="MDI6451825.1"/>
    <property type="molecule type" value="Genomic_DNA"/>
</dbReference>
<feature type="transmembrane region" description="Helical" evidence="1">
    <location>
        <begin position="323"/>
        <end position="343"/>
    </location>
</feature>
<feature type="transmembrane region" description="Helical" evidence="1">
    <location>
        <begin position="382"/>
        <end position="400"/>
    </location>
</feature>